<dbReference type="InterPro" id="IPR000835">
    <property type="entry name" value="HTH_MarR-typ"/>
</dbReference>
<accession>A0A6J4M0K3</accession>
<dbReference type="GO" id="GO:0003700">
    <property type="term" value="F:DNA-binding transcription factor activity"/>
    <property type="evidence" value="ECO:0007669"/>
    <property type="project" value="InterPro"/>
</dbReference>
<dbReference type="AlphaFoldDB" id="A0A6J4M0K3"/>
<dbReference type="Gene3D" id="1.10.10.10">
    <property type="entry name" value="Winged helix-like DNA-binding domain superfamily/Winged helix DNA-binding domain"/>
    <property type="match status" value="1"/>
</dbReference>
<dbReference type="PROSITE" id="PS50995">
    <property type="entry name" value="HTH_MARR_2"/>
    <property type="match status" value="1"/>
</dbReference>
<evidence type="ECO:0000259" key="1">
    <source>
        <dbReference type="PROSITE" id="PS50995"/>
    </source>
</evidence>
<dbReference type="SUPFAM" id="SSF46785">
    <property type="entry name" value="Winged helix' DNA-binding domain"/>
    <property type="match status" value="1"/>
</dbReference>
<dbReference type="InterPro" id="IPR039422">
    <property type="entry name" value="MarR/SlyA-like"/>
</dbReference>
<dbReference type="EMBL" id="CADCUD010000154">
    <property type="protein sequence ID" value="CAA9346492.1"/>
    <property type="molecule type" value="Genomic_DNA"/>
</dbReference>
<sequence>MIVPMSSPARTSDADVEVDHDLETRWLEPEEQRAWRSFITGVTALFEKLDRELREEHDVSMAEYELMVRLSEAPCHALRMAELASSVSHSRSRTTHTISRMERDGIVARAACPEDGRGVMAVLTDAGYQRLQEASHTHVNGVRRHLVDLADPADFQALGRVFDLVKSSGTLPDYDT</sequence>
<feature type="domain" description="HTH marR-type" evidence="1">
    <location>
        <begin position="31"/>
        <end position="167"/>
    </location>
</feature>
<dbReference type="InterPro" id="IPR036390">
    <property type="entry name" value="WH_DNA-bd_sf"/>
</dbReference>
<dbReference type="InterPro" id="IPR036388">
    <property type="entry name" value="WH-like_DNA-bd_sf"/>
</dbReference>
<dbReference type="SMART" id="SM00347">
    <property type="entry name" value="HTH_MARR"/>
    <property type="match status" value="1"/>
</dbReference>
<gene>
    <name evidence="2" type="ORF">AVDCRST_MAG46-2301</name>
</gene>
<protein>
    <submittedName>
        <fullName evidence="2">Transcriptional regulator, MarR family</fullName>
    </submittedName>
</protein>
<evidence type="ECO:0000313" key="2">
    <source>
        <dbReference type="EMBL" id="CAA9346492.1"/>
    </source>
</evidence>
<name>A0A6J4M0K3_9ACTN</name>
<dbReference type="PANTHER" id="PTHR33164:SF99">
    <property type="entry name" value="MARR FAMILY REGULATORY PROTEIN"/>
    <property type="match status" value="1"/>
</dbReference>
<dbReference type="PANTHER" id="PTHR33164">
    <property type="entry name" value="TRANSCRIPTIONAL REGULATOR, MARR FAMILY"/>
    <property type="match status" value="1"/>
</dbReference>
<reference evidence="2" key="1">
    <citation type="submission" date="2020-02" db="EMBL/GenBank/DDBJ databases">
        <authorList>
            <person name="Meier V. D."/>
        </authorList>
    </citation>
    <scope>NUCLEOTIDE SEQUENCE</scope>
    <source>
        <strain evidence="2">AVDCRST_MAG46</strain>
    </source>
</reference>
<proteinExistence type="predicted"/>
<organism evidence="2">
    <name type="scientific">uncultured Nocardioidaceae bacterium</name>
    <dbReference type="NCBI Taxonomy" id="253824"/>
    <lineage>
        <taxon>Bacteria</taxon>
        <taxon>Bacillati</taxon>
        <taxon>Actinomycetota</taxon>
        <taxon>Actinomycetes</taxon>
        <taxon>Propionibacteriales</taxon>
        <taxon>Nocardioidaceae</taxon>
        <taxon>environmental samples</taxon>
    </lineage>
</organism>
<dbReference type="Pfam" id="PF01047">
    <property type="entry name" value="MarR"/>
    <property type="match status" value="1"/>
</dbReference>
<dbReference type="GO" id="GO:0006950">
    <property type="term" value="P:response to stress"/>
    <property type="evidence" value="ECO:0007669"/>
    <property type="project" value="TreeGrafter"/>
</dbReference>